<dbReference type="EMBL" id="BMSA01000018">
    <property type="protein sequence ID" value="GGT70567.1"/>
    <property type="molecule type" value="Genomic_DNA"/>
</dbReference>
<accession>A0A918HJK9</accession>
<dbReference type="AlphaFoldDB" id="A0A918HJK9"/>
<keyword evidence="3" id="KW-1185">Reference proteome</keyword>
<gene>
    <name evidence="2" type="ORF">GCM10010226_55550</name>
</gene>
<evidence type="ECO:0000256" key="1">
    <source>
        <dbReference type="SAM" id="MobiDB-lite"/>
    </source>
</evidence>
<dbReference type="RefSeq" id="WP_189714134.1">
    <property type="nucleotide sequence ID" value="NZ_BMSA01000018.1"/>
</dbReference>
<sequence>MTAIDDKWNQITWIGPPFDAGAGSGEGPNPDGRGTSRDYTEGSIYWSPGTGAHEVHGDIRVKYAQLGGSRGFLGYPVTDELGCPDGVGRFNHFEGGSIYWTVQTGPHEVHGAIRDQWANMGWENCYLRYPTSDERGEGNGRYSQFQGGYIRWSPEQGATAQQATRYDDS</sequence>
<evidence type="ECO:0000313" key="3">
    <source>
        <dbReference type="Proteomes" id="UP000646776"/>
    </source>
</evidence>
<feature type="region of interest" description="Disordered" evidence="1">
    <location>
        <begin position="15"/>
        <end position="43"/>
    </location>
</feature>
<dbReference type="InterPro" id="IPR013207">
    <property type="entry name" value="LGFP"/>
</dbReference>
<organism evidence="2 3">
    <name type="scientific">Streptomyces phaeofaciens</name>
    <dbReference type="NCBI Taxonomy" id="68254"/>
    <lineage>
        <taxon>Bacteria</taxon>
        <taxon>Bacillati</taxon>
        <taxon>Actinomycetota</taxon>
        <taxon>Actinomycetes</taxon>
        <taxon>Kitasatosporales</taxon>
        <taxon>Streptomycetaceae</taxon>
        <taxon>Streptomyces</taxon>
    </lineage>
</organism>
<comment type="caution">
    <text evidence="2">The sequence shown here is derived from an EMBL/GenBank/DDBJ whole genome shotgun (WGS) entry which is preliminary data.</text>
</comment>
<evidence type="ECO:0008006" key="4">
    <source>
        <dbReference type="Google" id="ProtNLM"/>
    </source>
</evidence>
<evidence type="ECO:0000313" key="2">
    <source>
        <dbReference type="EMBL" id="GGT70567.1"/>
    </source>
</evidence>
<protein>
    <recommendedName>
        <fullName evidence="4">LGFP repeat-containing protein</fullName>
    </recommendedName>
</protein>
<dbReference type="Proteomes" id="UP000646776">
    <property type="component" value="Unassembled WGS sequence"/>
</dbReference>
<dbReference type="Pfam" id="PF08310">
    <property type="entry name" value="LGFP"/>
    <property type="match status" value="3"/>
</dbReference>
<reference evidence="2" key="1">
    <citation type="journal article" date="2014" name="Int. J. Syst. Evol. Microbiol.">
        <title>Complete genome sequence of Corynebacterium casei LMG S-19264T (=DSM 44701T), isolated from a smear-ripened cheese.</title>
        <authorList>
            <consortium name="US DOE Joint Genome Institute (JGI-PGF)"/>
            <person name="Walter F."/>
            <person name="Albersmeier A."/>
            <person name="Kalinowski J."/>
            <person name="Ruckert C."/>
        </authorList>
    </citation>
    <scope>NUCLEOTIDE SEQUENCE</scope>
    <source>
        <strain evidence="2">JCM 4125</strain>
    </source>
</reference>
<name>A0A918HJK9_9ACTN</name>
<reference evidence="2" key="2">
    <citation type="submission" date="2020-09" db="EMBL/GenBank/DDBJ databases">
        <authorList>
            <person name="Sun Q."/>
            <person name="Ohkuma M."/>
        </authorList>
    </citation>
    <scope>NUCLEOTIDE SEQUENCE</scope>
    <source>
        <strain evidence="2">JCM 4125</strain>
    </source>
</reference>
<proteinExistence type="predicted"/>